<dbReference type="InterPro" id="IPR029068">
    <property type="entry name" value="Glyas_Bleomycin-R_OHBP_Dase"/>
</dbReference>
<keyword evidence="2" id="KW-0830">Ubiquinone</keyword>
<gene>
    <name evidence="2" type="ORF">SAMN06296427_104132</name>
</gene>
<keyword evidence="2" id="KW-0489">Methyltransferase</keyword>
<organism evidence="2 3">
    <name type="scientific">Moheibacter sediminis</name>
    <dbReference type="NCBI Taxonomy" id="1434700"/>
    <lineage>
        <taxon>Bacteria</taxon>
        <taxon>Pseudomonadati</taxon>
        <taxon>Bacteroidota</taxon>
        <taxon>Flavobacteriia</taxon>
        <taxon>Flavobacteriales</taxon>
        <taxon>Weeksellaceae</taxon>
        <taxon>Moheibacter</taxon>
    </lineage>
</organism>
<evidence type="ECO:0000313" key="2">
    <source>
        <dbReference type="EMBL" id="SMC59620.1"/>
    </source>
</evidence>
<dbReference type="STRING" id="1434700.SAMN06296427_104132"/>
<dbReference type="CDD" id="cd06588">
    <property type="entry name" value="PhnB_like"/>
    <property type="match status" value="2"/>
</dbReference>
<name>A0A1W2AGA9_9FLAO</name>
<dbReference type="Pfam" id="PF06983">
    <property type="entry name" value="3-dmu-9_3-mt"/>
    <property type="match status" value="2"/>
</dbReference>
<feature type="domain" description="PhnB-like" evidence="1">
    <location>
        <begin position="4"/>
        <end position="114"/>
    </location>
</feature>
<dbReference type="AlphaFoldDB" id="A0A1W2AGA9"/>
<evidence type="ECO:0000313" key="3">
    <source>
        <dbReference type="Proteomes" id="UP000192393"/>
    </source>
</evidence>
<dbReference type="EMBL" id="FWXS01000004">
    <property type="protein sequence ID" value="SMC59620.1"/>
    <property type="molecule type" value="Genomic_DNA"/>
</dbReference>
<feature type="domain" description="PhnB-like" evidence="1">
    <location>
        <begin position="125"/>
        <end position="242"/>
    </location>
</feature>
<dbReference type="GO" id="GO:0032259">
    <property type="term" value="P:methylation"/>
    <property type="evidence" value="ECO:0007669"/>
    <property type="project" value="UniProtKB-KW"/>
</dbReference>
<reference evidence="2 3" key="1">
    <citation type="submission" date="2017-04" db="EMBL/GenBank/DDBJ databases">
        <authorList>
            <person name="Afonso C.L."/>
            <person name="Miller P.J."/>
            <person name="Scott M.A."/>
            <person name="Spackman E."/>
            <person name="Goraichik I."/>
            <person name="Dimitrov K.M."/>
            <person name="Suarez D.L."/>
            <person name="Swayne D.E."/>
        </authorList>
    </citation>
    <scope>NUCLEOTIDE SEQUENCE [LARGE SCALE GENOMIC DNA]</scope>
    <source>
        <strain evidence="2 3">CGMCC 1.12708</strain>
    </source>
</reference>
<dbReference type="Gene3D" id="3.10.180.10">
    <property type="entry name" value="2,3-Dihydroxybiphenyl 1,2-Dioxygenase, domain 1"/>
    <property type="match status" value="1"/>
</dbReference>
<keyword evidence="3" id="KW-1185">Reference proteome</keyword>
<accession>A0A1W2AGA9</accession>
<protein>
    <submittedName>
        <fullName evidence="2">Glyoxalase superfamily enzyme, possibly 3-demethylubiquinone-9 3-methyltransferase</fullName>
    </submittedName>
</protein>
<sequence length="280" mass="32041">MNNKMYPCLWFEGNAKEAAEFYISVFGEGKTTVDTSMVVNFELSGQKFMGLNGGPEFKPTPSTSFMVVLEDKNELDKIYSQLADEGFVLMPLDKYDWSEKYSWVQDKFGISWQLMFGKLSDVHRQKFTPTLMFTQNQNGKAEEAMNFYMDLFPNSKSDGISKYQEGAMEGNVMHAQFSLNGHLWMAMDGGTGHDFTFSEGISNVIEANTQEEIDLYWNAFAKEGKESMCGWIQDKFGVWWQIFPSIVEETMVNPDKASKAMEAVMKMKKFDLEAYKKAIE</sequence>
<dbReference type="RefSeq" id="WP_084017199.1">
    <property type="nucleotide sequence ID" value="NZ_FWXS01000004.1"/>
</dbReference>
<dbReference type="InterPro" id="IPR028973">
    <property type="entry name" value="PhnB-like"/>
</dbReference>
<evidence type="ECO:0000259" key="1">
    <source>
        <dbReference type="Pfam" id="PF06983"/>
    </source>
</evidence>
<dbReference type="PANTHER" id="PTHR33990">
    <property type="entry name" value="PROTEIN YJDN-RELATED"/>
    <property type="match status" value="1"/>
</dbReference>
<dbReference type="GO" id="GO:0008168">
    <property type="term" value="F:methyltransferase activity"/>
    <property type="evidence" value="ECO:0007669"/>
    <property type="project" value="UniProtKB-KW"/>
</dbReference>
<dbReference type="Gene3D" id="3.30.720.100">
    <property type="match status" value="1"/>
</dbReference>
<dbReference type="Gene3D" id="3.30.720.110">
    <property type="match status" value="1"/>
</dbReference>
<dbReference type="OrthoDB" id="9806473at2"/>
<dbReference type="Proteomes" id="UP000192393">
    <property type="component" value="Unassembled WGS sequence"/>
</dbReference>
<keyword evidence="2" id="KW-0808">Transferase</keyword>
<dbReference type="SUPFAM" id="SSF54593">
    <property type="entry name" value="Glyoxalase/Bleomycin resistance protein/Dihydroxybiphenyl dioxygenase"/>
    <property type="match status" value="2"/>
</dbReference>
<proteinExistence type="predicted"/>